<dbReference type="InterPro" id="IPR025875">
    <property type="entry name" value="Leu-rich_rpt_4"/>
</dbReference>
<dbReference type="AlphaFoldDB" id="A0AA86NH24"/>
<dbReference type="InterPro" id="IPR032675">
    <property type="entry name" value="LRR_dom_sf"/>
</dbReference>
<proteinExistence type="predicted"/>
<keyword evidence="2" id="KW-0677">Repeat</keyword>
<keyword evidence="7" id="KW-1185">Reference proteome</keyword>
<evidence type="ECO:0000256" key="2">
    <source>
        <dbReference type="ARBA" id="ARBA00022737"/>
    </source>
</evidence>
<dbReference type="SUPFAM" id="SSF52058">
    <property type="entry name" value="L domain-like"/>
    <property type="match status" value="1"/>
</dbReference>
<accession>A0AA86NH24</accession>
<dbReference type="EMBL" id="CATOUU010000183">
    <property type="protein sequence ID" value="CAI9919669.1"/>
    <property type="molecule type" value="Genomic_DNA"/>
</dbReference>
<dbReference type="Pfam" id="PF12799">
    <property type="entry name" value="LRR_4"/>
    <property type="match status" value="1"/>
</dbReference>
<comment type="caution">
    <text evidence="3">The sequence shown here is derived from an EMBL/GenBank/DDBJ whole genome shotgun (WGS) entry which is preliminary data.</text>
</comment>
<evidence type="ECO:0000313" key="3">
    <source>
        <dbReference type="EMBL" id="CAI9919669.1"/>
    </source>
</evidence>
<evidence type="ECO:0000313" key="7">
    <source>
        <dbReference type="Proteomes" id="UP001642409"/>
    </source>
</evidence>
<reference evidence="3" key="1">
    <citation type="submission" date="2023-06" db="EMBL/GenBank/DDBJ databases">
        <authorList>
            <person name="Kurt Z."/>
        </authorList>
    </citation>
    <scope>NUCLEOTIDE SEQUENCE</scope>
</reference>
<evidence type="ECO:0000313" key="4">
    <source>
        <dbReference type="EMBL" id="CAI9945067.1"/>
    </source>
</evidence>
<dbReference type="PROSITE" id="PS51450">
    <property type="entry name" value="LRR"/>
    <property type="match status" value="1"/>
</dbReference>
<organism evidence="3">
    <name type="scientific">Hexamita inflata</name>
    <dbReference type="NCBI Taxonomy" id="28002"/>
    <lineage>
        <taxon>Eukaryota</taxon>
        <taxon>Metamonada</taxon>
        <taxon>Diplomonadida</taxon>
        <taxon>Hexamitidae</taxon>
        <taxon>Hexamitinae</taxon>
        <taxon>Hexamita</taxon>
    </lineage>
</organism>
<name>A0AA86NH24_9EUKA</name>
<dbReference type="Proteomes" id="UP001642409">
    <property type="component" value="Unassembled WGS sequence"/>
</dbReference>
<dbReference type="PANTHER" id="PTHR18849:SF0">
    <property type="entry name" value="CILIA- AND FLAGELLA-ASSOCIATED PROTEIN 410-RELATED"/>
    <property type="match status" value="1"/>
</dbReference>
<sequence length="253" mass="27680">MIANFNKLFSPSIKVAPAPVLSSNLDISETNAFSIGNRGNSFIYSSVNVSRNPLTSLDGIQSFRNLRQITLTHTKVTSLAPLSGIISLTTISASKSMITDLMGLQTLVNLEVLYLDGNKIQDIGQFCVFSNLNKLQRLWIQDNPVCSNQDFNPVLRKVVSRSIKNLNERVLSADEQKQFRVPVPGSTPVVKPSKPVASQPIASSPGFLVSEIAQLKNESRANLAKQEGIEKRLDSIEDMLKVILGTLVGPENM</sequence>
<dbReference type="EMBL" id="CAXDID020000791">
    <property type="protein sequence ID" value="CAL6114227.1"/>
    <property type="molecule type" value="Genomic_DNA"/>
</dbReference>
<dbReference type="InterPro" id="IPR001611">
    <property type="entry name" value="Leu-rich_rpt"/>
</dbReference>
<dbReference type="EMBL" id="CATOUU010000737">
    <property type="protein sequence ID" value="CAI9945067.1"/>
    <property type="molecule type" value="Genomic_DNA"/>
</dbReference>
<gene>
    <name evidence="4" type="ORF">HINF_LOCUS32712</name>
    <name evidence="5" type="ORF">HINF_LOCUS60887</name>
    <name evidence="3" type="ORF">HINF_LOCUS7314</name>
    <name evidence="6" type="ORF">HINF_LOCUS77875</name>
</gene>
<evidence type="ECO:0000313" key="6">
    <source>
        <dbReference type="EMBL" id="CAL6114227.1"/>
    </source>
</evidence>
<dbReference type="EMBL" id="CAXDID020000360">
    <property type="protein sequence ID" value="CAL6082095.1"/>
    <property type="molecule type" value="Genomic_DNA"/>
</dbReference>
<dbReference type="Gene3D" id="3.80.10.10">
    <property type="entry name" value="Ribonuclease Inhibitor"/>
    <property type="match status" value="1"/>
</dbReference>
<evidence type="ECO:0000256" key="1">
    <source>
        <dbReference type="ARBA" id="ARBA00022614"/>
    </source>
</evidence>
<protein>
    <submittedName>
        <fullName evidence="3">Leucine rich repeats-containing protein</fullName>
    </submittedName>
    <submittedName>
        <fullName evidence="5">Leucine_rich repeats-containing protein</fullName>
    </submittedName>
</protein>
<reference evidence="5 7" key="2">
    <citation type="submission" date="2024-07" db="EMBL/GenBank/DDBJ databases">
        <authorList>
            <person name="Akdeniz Z."/>
        </authorList>
    </citation>
    <scope>NUCLEOTIDE SEQUENCE [LARGE SCALE GENOMIC DNA]</scope>
</reference>
<dbReference type="PANTHER" id="PTHR18849">
    <property type="entry name" value="LEUCINE RICH REPEAT PROTEIN"/>
    <property type="match status" value="1"/>
</dbReference>
<evidence type="ECO:0000313" key="5">
    <source>
        <dbReference type="EMBL" id="CAL6082095.1"/>
    </source>
</evidence>
<keyword evidence="1" id="KW-0433">Leucine-rich repeat</keyword>